<sequence length="235" mass="26308">MPLDTQQQPVGDPVPDWSPRPLPVPTLLHGRHVRLEPLGPEHVPALLAHVCSPDDEPLWTYRSVDRPRSEEDLLSLVLAEVEHPTTQTFAVCPQGGDARGLVSLMRPDPASGVVEIGGVLHARPVQRTPATTETVHLLLRHAFDDLGYRRVEWKCDSLNEPSRAAARRLGFTYEGRFRQHLVMKGRNRDTDWFAVVDRDWPAVRRALEAWLGPDNFDQAGRQRVALGTLTSPLLA</sequence>
<organism evidence="3 4">
    <name type="scientific">Nocardioides marmoribigeumensis</name>
    <dbReference type="NCBI Taxonomy" id="433649"/>
    <lineage>
        <taxon>Bacteria</taxon>
        <taxon>Bacillati</taxon>
        <taxon>Actinomycetota</taxon>
        <taxon>Actinomycetes</taxon>
        <taxon>Propionibacteriales</taxon>
        <taxon>Nocardioidaceae</taxon>
        <taxon>Nocardioides</taxon>
    </lineage>
</organism>
<dbReference type="InterPro" id="IPR051908">
    <property type="entry name" value="Ribosomal_N-acetyltransferase"/>
</dbReference>
<dbReference type="Pfam" id="PF13302">
    <property type="entry name" value="Acetyltransf_3"/>
    <property type="match status" value="1"/>
</dbReference>
<dbReference type="InterPro" id="IPR000182">
    <property type="entry name" value="GNAT_dom"/>
</dbReference>
<evidence type="ECO:0000313" key="3">
    <source>
        <dbReference type="EMBL" id="MDR7364323.1"/>
    </source>
</evidence>
<dbReference type="PROSITE" id="PS51186">
    <property type="entry name" value="GNAT"/>
    <property type="match status" value="1"/>
</dbReference>
<dbReference type="SUPFAM" id="SSF55729">
    <property type="entry name" value="Acyl-CoA N-acyltransferases (Nat)"/>
    <property type="match status" value="1"/>
</dbReference>
<gene>
    <name evidence="3" type="ORF">J2S63_003876</name>
</gene>
<dbReference type="PANTHER" id="PTHR43441">
    <property type="entry name" value="RIBOSOMAL-PROTEIN-SERINE ACETYLTRANSFERASE"/>
    <property type="match status" value="1"/>
</dbReference>
<evidence type="ECO:0000259" key="2">
    <source>
        <dbReference type="PROSITE" id="PS51186"/>
    </source>
</evidence>
<evidence type="ECO:0000256" key="1">
    <source>
        <dbReference type="SAM" id="MobiDB-lite"/>
    </source>
</evidence>
<protein>
    <submittedName>
        <fullName evidence="3">RimJ/RimL family protein N-acetyltransferase</fullName>
    </submittedName>
</protein>
<comment type="caution">
    <text evidence="3">The sequence shown here is derived from an EMBL/GenBank/DDBJ whole genome shotgun (WGS) entry which is preliminary data.</text>
</comment>
<dbReference type="EMBL" id="JAVDYG010000001">
    <property type="protein sequence ID" value="MDR7364323.1"/>
    <property type="molecule type" value="Genomic_DNA"/>
</dbReference>
<dbReference type="Gene3D" id="3.40.630.30">
    <property type="match status" value="1"/>
</dbReference>
<feature type="domain" description="N-acetyltransferase" evidence="2">
    <location>
        <begin position="33"/>
        <end position="189"/>
    </location>
</feature>
<feature type="region of interest" description="Disordered" evidence="1">
    <location>
        <begin position="1"/>
        <end position="22"/>
    </location>
</feature>
<name>A0ABU2C0Y4_9ACTN</name>
<dbReference type="Proteomes" id="UP001183648">
    <property type="component" value="Unassembled WGS sequence"/>
</dbReference>
<evidence type="ECO:0000313" key="4">
    <source>
        <dbReference type="Proteomes" id="UP001183648"/>
    </source>
</evidence>
<reference evidence="3 4" key="1">
    <citation type="submission" date="2023-07" db="EMBL/GenBank/DDBJ databases">
        <title>Sequencing the genomes of 1000 actinobacteria strains.</title>
        <authorList>
            <person name="Klenk H.-P."/>
        </authorList>
    </citation>
    <scope>NUCLEOTIDE SEQUENCE [LARGE SCALE GENOMIC DNA]</scope>
    <source>
        <strain evidence="3 4">DSM 19426</strain>
    </source>
</reference>
<dbReference type="InterPro" id="IPR016181">
    <property type="entry name" value="Acyl_CoA_acyltransferase"/>
</dbReference>
<accession>A0ABU2C0Y4</accession>
<dbReference type="RefSeq" id="WP_310305869.1">
    <property type="nucleotide sequence ID" value="NZ_BAAAPS010000005.1"/>
</dbReference>
<proteinExistence type="predicted"/>
<dbReference type="PANTHER" id="PTHR43441:SF2">
    <property type="entry name" value="FAMILY ACETYLTRANSFERASE, PUTATIVE (AFU_ORTHOLOGUE AFUA_7G00850)-RELATED"/>
    <property type="match status" value="1"/>
</dbReference>
<keyword evidence="4" id="KW-1185">Reference proteome</keyword>